<evidence type="ECO:0000259" key="2">
    <source>
        <dbReference type="Pfam" id="PF02517"/>
    </source>
</evidence>
<proteinExistence type="predicted"/>
<dbReference type="PANTHER" id="PTHR43592:SF15">
    <property type="entry name" value="CAAX AMINO TERMINAL PROTEASE FAMILY PROTEIN"/>
    <property type="match status" value="1"/>
</dbReference>
<evidence type="ECO:0000313" key="4">
    <source>
        <dbReference type="Proteomes" id="UP000239001"/>
    </source>
</evidence>
<name>A0A2T1LTL8_9CHRO</name>
<reference evidence="3 4" key="1">
    <citation type="submission" date="2018-03" db="EMBL/GenBank/DDBJ databases">
        <title>The ancient ancestry and fast evolution of plastids.</title>
        <authorList>
            <person name="Moore K.R."/>
            <person name="Magnabosco C."/>
            <person name="Momper L."/>
            <person name="Gold D.A."/>
            <person name="Bosak T."/>
            <person name="Fournier G.P."/>
        </authorList>
    </citation>
    <scope>NUCLEOTIDE SEQUENCE [LARGE SCALE GENOMIC DNA]</scope>
    <source>
        <strain evidence="3 4">CCALA 016</strain>
    </source>
</reference>
<evidence type="ECO:0000313" key="3">
    <source>
        <dbReference type="EMBL" id="PSF34249.1"/>
    </source>
</evidence>
<dbReference type="PANTHER" id="PTHR43592">
    <property type="entry name" value="CAAX AMINO TERMINAL PROTEASE"/>
    <property type="match status" value="1"/>
</dbReference>
<feature type="transmembrane region" description="Helical" evidence="1">
    <location>
        <begin position="296"/>
        <end position="317"/>
    </location>
</feature>
<dbReference type="Pfam" id="PF02517">
    <property type="entry name" value="Rce1-like"/>
    <property type="match status" value="1"/>
</dbReference>
<gene>
    <name evidence="3" type="ORF">C7H19_19155</name>
</gene>
<feature type="transmembrane region" description="Helical" evidence="1">
    <location>
        <begin position="337"/>
        <end position="357"/>
    </location>
</feature>
<keyword evidence="4" id="KW-1185">Reference proteome</keyword>
<accession>A0A2T1LTL8</accession>
<keyword evidence="3" id="KW-0645">Protease</keyword>
<organism evidence="3 4">
    <name type="scientific">Aphanothece hegewaldii CCALA 016</name>
    <dbReference type="NCBI Taxonomy" id="2107694"/>
    <lineage>
        <taxon>Bacteria</taxon>
        <taxon>Bacillati</taxon>
        <taxon>Cyanobacteriota</taxon>
        <taxon>Cyanophyceae</taxon>
        <taxon>Oscillatoriophycideae</taxon>
        <taxon>Chroococcales</taxon>
        <taxon>Aphanothecaceae</taxon>
        <taxon>Aphanothece</taxon>
    </lineage>
</organism>
<dbReference type="AlphaFoldDB" id="A0A2T1LTL8"/>
<dbReference type="GO" id="GO:0004175">
    <property type="term" value="F:endopeptidase activity"/>
    <property type="evidence" value="ECO:0007669"/>
    <property type="project" value="UniProtKB-ARBA"/>
</dbReference>
<keyword evidence="1" id="KW-0812">Transmembrane</keyword>
<dbReference type="GO" id="GO:0080120">
    <property type="term" value="P:CAAX-box protein maturation"/>
    <property type="evidence" value="ECO:0007669"/>
    <property type="project" value="UniProtKB-ARBA"/>
</dbReference>
<dbReference type="OrthoDB" id="9782250at2"/>
<feature type="transmembrane region" description="Helical" evidence="1">
    <location>
        <begin position="248"/>
        <end position="273"/>
    </location>
</feature>
<dbReference type="Proteomes" id="UP000239001">
    <property type="component" value="Unassembled WGS sequence"/>
</dbReference>
<dbReference type="GO" id="GO:0008237">
    <property type="term" value="F:metallopeptidase activity"/>
    <property type="evidence" value="ECO:0007669"/>
    <property type="project" value="UniProtKB-KW"/>
</dbReference>
<keyword evidence="1" id="KW-0472">Membrane</keyword>
<keyword evidence="3" id="KW-0482">Metalloprotease</keyword>
<dbReference type="EMBL" id="PXOH01000027">
    <property type="protein sequence ID" value="PSF34249.1"/>
    <property type="molecule type" value="Genomic_DNA"/>
</dbReference>
<feature type="domain" description="CAAX prenyl protease 2/Lysostaphin resistance protein A-like" evidence="2">
    <location>
        <begin position="427"/>
        <end position="512"/>
    </location>
</feature>
<dbReference type="RefSeq" id="WP_106458531.1">
    <property type="nucleotide sequence ID" value="NZ_PXOH01000027.1"/>
</dbReference>
<keyword evidence="1" id="KW-1133">Transmembrane helix</keyword>
<feature type="transmembrane region" description="Helical" evidence="1">
    <location>
        <begin position="456"/>
        <end position="474"/>
    </location>
</feature>
<feature type="transmembrane region" description="Helical" evidence="1">
    <location>
        <begin position="504"/>
        <end position="524"/>
    </location>
</feature>
<comment type="caution">
    <text evidence="3">The sequence shown here is derived from an EMBL/GenBank/DDBJ whole genome shotgun (WGS) entry which is preliminary data.</text>
</comment>
<sequence length="526" mass="58696">MTIKKLIIVLVTIISLFPVILALVSSVNQPQVQSNLQLYQTNLILQASELSDSNDSEAVDLAPVKIALLGTNPYLTAKNQYQEVKKLTQENLDTLSTKLTKIPESNLNIDNNNVLTKSRLNSAKNFDQKEIKKQITQDERFLHKIDLSLGIIEAKQNNIEQSLQLWNGIIKSSDEQSIKTATVLTGLWNQPPEAITNTEQILNSQLKGWFRNEALKQYYQVTEQKQALISLQKQENEIATQAITKLTLVGGIPLISGLLGVGILVLLIIQLFLKGKSAILANNNELAWETPWNGEVIWLVLIVGFFFIGQIILPLFFGIIGSIFKLSVATLTLRYKAIYVLVSYLTMAITGLLVMYFSIKPFFPLPKDWFKFNWLSNWILWGIGGYFVAFPLVVIVSLINQQIWQGKGGSNPLLLLALESQDKIALSIFFITASLAAPLFEEIIFRGFLLPSLTRYFSVWGAIIVSSLIFALAHLNLSEVLPLATLGIVLGFVYTRSKNLLSSMLLHSLWNSGTLISLFILGSGNQ</sequence>
<feature type="transmembrane region" description="Helical" evidence="1">
    <location>
        <begin position="424"/>
        <end position="444"/>
    </location>
</feature>
<dbReference type="InterPro" id="IPR003675">
    <property type="entry name" value="Rce1/LyrA-like_dom"/>
</dbReference>
<dbReference type="GO" id="GO:0006508">
    <property type="term" value="P:proteolysis"/>
    <property type="evidence" value="ECO:0007669"/>
    <property type="project" value="UniProtKB-KW"/>
</dbReference>
<reference evidence="3 4" key="2">
    <citation type="submission" date="2018-03" db="EMBL/GenBank/DDBJ databases">
        <authorList>
            <person name="Keele B.F."/>
        </authorList>
    </citation>
    <scope>NUCLEOTIDE SEQUENCE [LARGE SCALE GENOMIC DNA]</scope>
    <source>
        <strain evidence="3 4">CCALA 016</strain>
    </source>
</reference>
<keyword evidence="3" id="KW-0378">Hydrolase</keyword>
<protein>
    <submittedName>
        <fullName evidence="3">CPBP family intramembrane metalloprotease domain-containing protein</fullName>
    </submittedName>
</protein>
<evidence type="ECO:0000256" key="1">
    <source>
        <dbReference type="SAM" id="Phobius"/>
    </source>
</evidence>
<feature type="transmembrane region" description="Helical" evidence="1">
    <location>
        <begin position="378"/>
        <end position="404"/>
    </location>
</feature>